<dbReference type="InterPro" id="IPR027417">
    <property type="entry name" value="P-loop_NTPase"/>
</dbReference>
<dbReference type="EMBL" id="JAMFLX010000010">
    <property type="protein sequence ID" value="MCL6270126.1"/>
    <property type="molecule type" value="Genomic_DNA"/>
</dbReference>
<keyword evidence="3" id="KW-0805">Transcription regulation</keyword>
<keyword evidence="1" id="KW-0547">Nucleotide-binding</keyword>
<evidence type="ECO:0000313" key="10">
    <source>
        <dbReference type="Proteomes" id="UP001203338"/>
    </source>
</evidence>
<reference evidence="9 10" key="1">
    <citation type="submission" date="2022-05" db="EMBL/GenBank/DDBJ databases">
        <authorList>
            <person name="Park J.-S."/>
        </authorList>
    </citation>
    <scope>NUCLEOTIDE SEQUENCE [LARGE SCALE GENOMIC DNA]</scope>
    <source>
        <strain evidence="9 10">2012CJ34-2</strain>
    </source>
</reference>
<dbReference type="PANTHER" id="PTHR32071:SF21">
    <property type="entry name" value="TRANSCRIPTIONAL REGULATORY PROTEIN FLGR"/>
    <property type="match status" value="1"/>
</dbReference>
<evidence type="ECO:0000256" key="2">
    <source>
        <dbReference type="ARBA" id="ARBA00022840"/>
    </source>
</evidence>
<keyword evidence="6" id="KW-0597">Phosphoprotein</keyword>
<protein>
    <submittedName>
        <fullName evidence="9">Sigma-54 dependent transcriptional regulator</fullName>
    </submittedName>
</protein>
<dbReference type="InterPro" id="IPR025943">
    <property type="entry name" value="Sigma_54_int_dom_ATP-bd_2"/>
</dbReference>
<dbReference type="PANTHER" id="PTHR32071">
    <property type="entry name" value="TRANSCRIPTIONAL REGULATORY PROTEIN"/>
    <property type="match status" value="1"/>
</dbReference>
<accession>A0ABT0PFU5</accession>
<feature type="domain" description="Response regulatory" evidence="8">
    <location>
        <begin position="5"/>
        <end position="119"/>
    </location>
</feature>
<evidence type="ECO:0000256" key="1">
    <source>
        <dbReference type="ARBA" id="ARBA00022741"/>
    </source>
</evidence>
<dbReference type="Pfam" id="PF25601">
    <property type="entry name" value="AAA_lid_14"/>
    <property type="match status" value="1"/>
</dbReference>
<feature type="domain" description="Sigma-54 factor interaction" evidence="7">
    <location>
        <begin position="127"/>
        <end position="356"/>
    </location>
</feature>
<evidence type="ECO:0000259" key="8">
    <source>
        <dbReference type="PROSITE" id="PS50110"/>
    </source>
</evidence>
<gene>
    <name evidence="9" type="ORF">M3P05_09290</name>
</gene>
<keyword evidence="5" id="KW-0804">Transcription</keyword>
<dbReference type="PROSITE" id="PS50045">
    <property type="entry name" value="SIGMA54_INTERACT_4"/>
    <property type="match status" value="1"/>
</dbReference>
<dbReference type="PROSITE" id="PS50110">
    <property type="entry name" value="RESPONSE_REGULATORY"/>
    <property type="match status" value="1"/>
</dbReference>
<dbReference type="Gene3D" id="3.40.50.300">
    <property type="entry name" value="P-loop containing nucleotide triphosphate hydrolases"/>
    <property type="match status" value="1"/>
</dbReference>
<dbReference type="PROSITE" id="PS00675">
    <property type="entry name" value="SIGMA54_INTERACT_1"/>
    <property type="match status" value="1"/>
</dbReference>
<evidence type="ECO:0000256" key="3">
    <source>
        <dbReference type="ARBA" id="ARBA00023015"/>
    </source>
</evidence>
<dbReference type="SUPFAM" id="SSF52540">
    <property type="entry name" value="P-loop containing nucleoside triphosphate hydrolases"/>
    <property type="match status" value="1"/>
</dbReference>
<dbReference type="InterPro" id="IPR025662">
    <property type="entry name" value="Sigma_54_int_dom_ATP-bd_1"/>
</dbReference>
<dbReference type="InterPro" id="IPR002078">
    <property type="entry name" value="Sigma_54_int"/>
</dbReference>
<dbReference type="PROSITE" id="PS00676">
    <property type="entry name" value="SIGMA54_INTERACT_2"/>
    <property type="match status" value="1"/>
</dbReference>
<name>A0ABT0PFU5_9GAMM</name>
<dbReference type="InterPro" id="IPR025944">
    <property type="entry name" value="Sigma_54_int_dom_CS"/>
</dbReference>
<dbReference type="InterPro" id="IPR001789">
    <property type="entry name" value="Sig_transdc_resp-reg_receiver"/>
</dbReference>
<evidence type="ECO:0000256" key="6">
    <source>
        <dbReference type="PROSITE-ProRule" id="PRU00169"/>
    </source>
</evidence>
<dbReference type="InterPro" id="IPR002197">
    <property type="entry name" value="HTH_Fis"/>
</dbReference>
<dbReference type="RefSeq" id="WP_249699282.1">
    <property type="nucleotide sequence ID" value="NZ_JAMFLX010000010.1"/>
</dbReference>
<keyword evidence="10" id="KW-1185">Reference proteome</keyword>
<evidence type="ECO:0000256" key="4">
    <source>
        <dbReference type="ARBA" id="ARBA00023125"/>
    </source>
</evidence>
<dbReference type="InterPro" id="IPR009057">
    <property type="entry name" value="Homeodomain-like_sf"/>
</dbReference>
<dbReference type="SMART" id="SM00382">
    <property type="entry name" value="AAA"/>
    <property type="match status" value="1"/>
</dbReference>
<dbReference type="SUPFAM" id="SSF46689">
    <property type="entry name" value="Homeodomain-like"/>
    <property type="match status" value="1"/>
</dbReference>
<dbReference type="SMART" id="SM00448">
    <property type="entry name" value="REC"/>
    <property type="match status" value="1"/>
</dbReference>
<evidence type="ECO:0000313" key="9">
    <source>
        <dbReference type="EMBL" id="MCL6270126.1"/>
    </source>
</evidence>
<feature type="modified residue" description="4-aspartylphosphate" evidence="6">
    <location>
        <position position="54"/>
    </location>
</feature>
<dbReference type="CDD" id="cd00009">
    <property type="entry name" value="AAA"/>
    <property type="match status" value="1"/>
</dbReference>
<dbReference type="SUPFAM" id="SSF52172">
    <property type="entry name" value="CheY-like"/>
    <property type="match status" value="1"/>
</dbReference>
<dbReference type="Gene3D" id="1.10.8.60">
    <property type="match status" value="1"/>
</dbReference>
<dbReference type="PROSITE" id="PS00688">
    <property type="entry name" value="SIGMA54_INTERACT_3"/>
    <property type="match status" value="1"/>
</dbReference>
<dbReference type="Pfam" id="PF00158">
    <property type="entry name" value="Sigma54_activat"/>
    <property type="match status" value="1"/>
</dbReference>
<dbReference type="InterPro" id="IPR011006">
    <property type="entry name" value="CheY-like_superfamily"/>
</dbReference>
<organism evidence="9 10">
    <name type="scientific">Parendozoicomonas callyspongiae</name>
    <dbReference type="NCBI Taxonomy" id="2942213"/>
    <lineage>
        <taxon>Bacteria</taxon>
        <taxon>Pseudomonadati</taxon>
        <taxon>Pseudomonadota</taxon>
        <taxon>Gammaproteobacteria</taxon>
        <taxon>Oceanospirillales</taxon>
        <taxon>Endozoicomonadaceae</taxon>
        <taxon>Parendozoicomonas</taxon>
    </lineage>
</organism>
<keyword evidence="2" id="KW-0067">ATP-binding</keyword>
<dbReference type="InterPro" id="IPR003593">
    <property type="entry name" value="AAA+_ATPase"/>
</dbReference>
<keyword evidence="4" id="KW-0238">DNA-binding</keyword>
<sequence>MNSQHVLVVEDDHNLRTALSDTLGLAGYKTCVAESAEQAMTICARHNFDAVVSDINLPGDDGYTLMTRVHKNNPDLPVILMTGYADTEKAVAAMKAGARDYLVKPFPPARLLRQLKSVTPATAKNNWVAEDPASLQIKKMATRVAGSDATVLITGESGTGKEVLARFIHSHSSRFPNPFVAVNCAALPDTMLESILFGHEKGAFTGATSRQTGKFEQANNGTLFLDEIAEMPLPQQAKLLRVIQEREVERLGSHTPISVNVRILAATNRDLADEVRAGNFREDLYYRLNVIPLHIPALRERPGDIQPIARHLLKAHASTRQSGPEKFSPDAETSLLQYHWPGNIRELDNVVQRACVMSAGNQIEATDLLLPVSLATRQQNKNEETNPEPVSFDDLPVNSRKKAEFKVIFETLAKHHGHRGDAAAELGITTRMLRYKLARMRELGIET</sequence>
<dbReference type="InterPro" id="IPR058031">
    <property type="entry name" value="AAA_lid_NorR"/>
</dbReference>
<dbReference type="Pfam" id="PF02954">
    <property type="entry name" value="HTH_8"/>
    <property type="match status" value="1"/>
</dbReference>
<dbReference type="Pfam" id="PF00072">
    <property type="entry name" value="Response_reg"/>
    <property type="match status" value="1"/>
</dbReference>
<dbReference type="Gene3D" id="1.10.10.60">
    <property type="entry name" value="Homeodomain-like"/>
    <property type="match status" value="1"/>
</dbReference>
<evidence type="ECO:0000259" key="7">
    <source>
        <dbReference type="PROSITE" id="PS50045"/>
    </source>
</evidence>
<dbReference type="Gene3D" id="3.40.50.2300">
    <property type="match status" value="1"/>
</dbReference>
<proteinExistence type="predicted"/>
<evidence type="ECO:0000256" key="5">
    <source>
        <dbReference type="ARBA" id="ARBA00023163"/>
    </source>
</evidence>
<comment type="caution">
    <text evidence="9">The sequence shown here is derived from an EMBL/GenBank/DDBJ whole genome shotgun (WGS) entry which is preliminary data.</text>
</comment>
<dbReference type="Proteomes" id="UP001203338">
    <property type="component" value="Unassembled WGS sequence"/>
</dbReference>